<reference evidence="3 4" key="1">
    <citation type="submission" date="2018-07" db="EMBL/GenBank/DDBJ databases">
        <title>Genomic Encyclopedia of Type Strains, Phase IV (KMG-IV): sequencing the most valuable type-strain genomes for metagenomic binning, comparative biology and taxonomic classification.</title>
        <authorList>
            <person name="Goeker M."/>
        </authorList>
    </citation>
    <scope>NUCLEOTIDE SEQUENCE [LARGE SCALE GENOMIC DNA]</scope>
    <source>
        <strain evidence="3 4">DSM 44290</strain>
    </source>
</reference>
<feature type="domain" description="Pyridoxamine 5'-phosphate oxidase N-terminal" evidence="2">
    <location>
        <begin position="8"/>
        <end position="138"/>
    </location>
</feature>
<dbReference type="EMBL" id="QQBC01000007">
    <property type="protein sequence ID" value="RDI64868.1"/>
    <property type="molecule type" value="Genomic_DNA"/>
</dbReference>
<keyword evidence="4" id="KW-1185">Reference proteome</keyword>
<evidence type="ECO:0000313" key="3">
    <source>
        <dbReference type="EMBL" id="RDI64868.1"/>
    </source>
</evidence>
<dbReference type="Pfam" id="PF01243">
    <property type="entry name" value="PNPOx_N"/>
    <property type="match status" value="1"/>
</dbReference>
<dbReference type="InterPro" id="IPR011576">
    <property type="entry name" value="Pyridox_Oxase_N"/>
</dbReference>
<dbReference type="GO" id="GO:0016627">
    <property type="term" value="F:oxidoreductase activity, acting on the CH-CH group of donors"/>
    <property type="evidence" value="ECO:0007669"/>
    <property type="project" value="TreeGrafter"/>
</dbReference>
<evidence type="ECO:0000256" key="1">
    <source>
        <dbReference type="ARBA" id="ARBA00023002"/>
    </source>
</evidence>
<dbReference type="SUPFAM" id="SSF50475">
    <property type="entry name" value="FMN-binding split barrel"/>
    <property type="match status" value="1"/>
</dbReference>
<protein>
    <submittedName>
        <fullName evidence="3">PPOX class probable F420-dependent enzyme</fullName>
    </submittedName>
</protein>
<comment type="caution">
    <text evidence="3">The sequence shown here is derived from an EMBL/GenBank/DDBJ whole genome shotgun (WGS) entry which is preliminary data.</text>
</comment>
<proteinExistence type="predicted"/>
<dbReference type="GO" id="GO:0070967">
    <property type="term" value="F:coenzyme F420 binding"/>
    <property type="evidence" value="ECO:0007669"/>
    <property type="project" value="TreeGrafter"/>
</dbReference>
<evidence type="ECO:0000259" key="2">
    <source>
        <dbReference type="Pfam" id="PF01243"/>
    </source>
</evidence>
<dbReference type="InterPro" id="IPR052019">
    <property type="entry name" value="F420H2_bilvrd_red/Heme_oxyg"/>
</dbReference>
<dbReference type="Gene3D" id="2.30.110.10">
    <property type="entry name" value="Electron Transport, Fmn-binding Protein, Chain A"/>
    <property type="match status" value="1"/>
</dbReference>
<dbReference type="InterPro" id="IPR019967">
    <property type="entry name" value="F420-dep_enz_PPOX_Rv0121"/>
</dbReference>
<accession>A0A370I294</accession>
<sequence>MDRPAAWERFRAQRIARLATVSADGRPHLVPVTFAAEPREPDDAVVVIAVDHKPKTTTALRRLRNIAENERVSLLADEYDEDWTRLWWVRSDGVARVLTAGPQHRIAIDWLTTKYEQYRRIPPAGPVIRIEIDAIRGWAYSG</sequence>
<name>A0A370I294_9NOCA</name>
<dbReference type="PANTHER" id="PTHR35176">
    <property type="entry name" value="HEME OXYGENASE HI_0854-RELATED"/>
    <property type="match status" value="1"/>
</dbReference>
<dbReference type="AlphaFoldDB" id="A0A370I294"/>
<dbReference type="GO" id="GO:0005829">
    <property type="term" value="C:cytosol"/>
    <property type="evidence" value="ECO:0007669"/>
    <property type="project" value="TreeGrafter"/>
</dbReference>
<dbReference type="Proteomes" id="UP000254869">
    <property type="component" value="Unassembled WGS sequence"/>
</dbReference>
<evidence type="ECO:0000313" key="4">
    <source>
        <dbReference type="Proteomes" id="UP000254869"/>
    </source>
</evidence>
<keyword evidence="1" id="KW-0560">Oxidoreductase</keyword>
<organism evidence="3 4">
    <name type="scientific">Nocardia pseudobrasiliensis</name>
    <dbReference type="NCBI Taxonomy" id="45979"/>
    <lineage>
        <taxon>Bacteria</taxon>
        <taxon>Bacillati</taxon>
        <taxon>Actinomycetota</taxon>
        <taxon>Actinomycetes</taxon>
        <taxon>Mycobacteriales</taxon>
        <taxon>Nocardiaceae</taxon>
        <taxon>Nocardia</taxon>
    </lineage>
</organism>
<dbReference type="STRING" id="1210086.GCA_001613105_02332"/>
<dbReference type="NCBIfam" id="TIGR03668">
    <property type="entry name" value="Rv0121_F420"/>
    <property type="match status" value="1"/>
</dbReference>
<gene>
    <name evidence="3" type="ORF">DFR76_107245</name>
</gene>
<dbReference type="InterPro" id="IPR012349">
    <property type="entry name" value="Split_barrel_FMN-bd"/>
</dbReference>
<dbReference type="PANTHER" id="PTHR35176:SF2">
    <property type="entry name" value="F420H(2)-DEPENDENT REDUCTASE RV1155"/>
    <property type="match status" value="1"/>
</dbReference>